<evidence type="ECO:0000256" key="8">
    <source>
        <dbReference type="ARBA" id="ARBA00022989"/>
    </source>
</evidence>
<dbReference type="EMBL" id="SPLM01000109">
    <property type="protein sequence ID" value="TMW59378.1"/>
    <property type="molecule type" value="Genomic_DNA"/>
</dbReference>
<organism evidence="13 14">
    <name type="scientific">Pythium oligandrum</name>
    <name type="common">Mycoparasitic fungus</name>
    <dbReference type="NCBI Taxonomy" id="41045"/>
    <lineage>
        <taxon>Eukaryota</taxon>
        <taxon>Sar</taxon>
        <taxon>Stramenopiles</taxon>
        <taxon>Oomycota</taxon>
        <taxon>Peronosporomycetes</taxon>
        <taxon>Pythiales</taxon>
        <taxon>Pythiaceae</taxon>
        <taxon>Pythium</taxon>
    </lineage>
</organism>
<evidence type="ECO:0000256" key="10">
    <source>
        <dbReference type="ARBA" id="ARBA00023136"/>
    </source>
</evidence>
<accession>A0A8K1CB04</accession>
<evidence type="ECO:0000256" key="11">
    <source>
        <dbReference type="SAM" id="Phobius"/>
    </source>
</evidence>
<dbReference type="Proteomes" id="UP000794436">
    <property type="component" value="Unassembled WGS sequence"/>
</dbReference>
<comment type="cofactor">
    <cofactor evidence="1">
        <name>heme b</name>
        <dbReference type="ChEBI" id="CHEBI:60344"/>
    </cofactor>
</comment>
<evidence type="ECO:0000256" key="7">
    <source>
        <dbReference type="ARBA" id="ARBA00022982"/>
    </source>
</evidence>
<dbReference type="Gene3D" id="1.20.120.1770">
    <property type="match status" value="1"/>
</dbReference>
<keyword evidence="10 11" id="KW-0472">Membrane</keyword>
<evidence type="ECO:0000256" key="3">
    <source>
        <dbReference type="ARBA" id="ARBA00022448"/>
    </source>
</evidence>
<gene>
    <name evidence="13" type="ORF">Poli38472_004447</name>
</gene>
<keyword evidence="14" id="KW-1185">Reference proteome</keyword>
<keyword evidence="8 11" id="KW-1133">Transmembrane helix</keyword>
<evidence type="ECO:0000313" key="14">
    <source>
        <dbReference type="Proteomes" id="UP000794436"/>
    </source>
</evidence>
<dbReference type="GO" id="GO:0016020">
    <property type="term" value="C:membrane"/>
    <property type="evidence" value="ECO:0007669"/>
    <property type="project" value="UniProtKB-SubCell"/>
</dbReference>
<feature type="transmembrane region" description="Helical" evidence="11">
    <location>
        <begin position="75"/>
        <end position="95"/>
    </location>
</feature>
<evidence type="ECO:0000256" key="6">
    <source>
        <dbReference type="ARBA" id="ARBA00022723"/>
    </source>
</evidence>
<dbReference type="PANTHER" id="PTHR15422:SF45">
    <property type="entry name" value="CYTOCHROME B561 DOMAIN-CONTAINING PROTEIN"/>
    <property type="match status" value="1"/>
</dbReference>
<keyword evidence="9" id="KW-0408">Iron</keyword>
<evidence type="ECO:0000259" key="12">
    <source>
        <dbReference type="PROSITE" id="PS50939"/>
    </source>
</evidence>
<dbReference type="SMART" id="SM00665">
    <property type="entry name" value="B561"/>
    <property type="match status" value="1"/>
</dbReference>
<reference evidence="13" key="1">
    <citation type="submission" date="2019-03" db="EMBL/GenBank/DDBJ databases">
        <title>Long read genome sequence of the mycoparasitic Pythium oligandrum ATCC 38472 isolated from sugarbeet rhizosphere.</title>
        <authorList>
            <person name="Gaulin E."/>
        </authorList>
    </citation>
    <scope>NUCLEOTIDE SEQUENCE</scope>
    <source>
        <strain evidence="13">ATCC 38472_TT</strain>
    </source>
</reference>
<dbReference type="GO" id="GO:0140575">
    <property type="term" value="F:transmembrane monodehydroascorbate reductase activity"/>
    <property type="evidence" value="ECO:0007669"/>
    <property type="project" value="InterPro"/>
</dbReference>
<keyword evidence="7" id="KW-0249">Electron transport</keyword>
<evidence type="ECO:0000256" key="9">
    <source>
        <dbReference type="ARBA" id="ARBA00023004"/>
    </source>
</evidence>
<dbReference type="InterPro" id="IPR006593">
    <property type="entry name" value="Cyt_b561/ferric_Rdtase_TM"/>
</dbReference>
<feature type="transmembrane region" description="Helical" evidence="11">
    <location>
        <begin position="143"/>
        <end position="162"/>
    </location>
</feature>
<dbReference type="AlphaFoldDB" id="A0A8K1CB04"/>
<keyword evidence="5 11" id="KW-0812">Transmembrane</keyword>
<evidence type="ECO:0000256" key="1">
    <source>
        <dbReference type="ARBA" id="ARBA00001970"/>
    </source>
</evidence>
<proteinExistence type="predicted"/>
<comment type="subcellular location">
    <subcellularLocation>
        <location evidence="2">Membrane</location>
        <topology evidence="2">Multi-pass membrane protein</topology>
    </subcellularLocation>
</comment>
<feature type="transmembrane region" description="Helical" evidence="11">
    <location>
        <begin position="107"/>
        <end position="131"/>
    </location>
</feature>
<dbReference type="PANTHER" id="PTHR15422">
    <property type="entry name" value="OS05G0565100 PROTEIN"/>
    <property type="match status" value="1"/>
</dbReference>
<dbReference type="PROSITE" id="PS50939">
    <property type="entry name" value="CYTOCHROME_B561"/>
    <property type="match status" value="1"/>
</dbReference>
<sequence length="211" mass="23242">MEVNKREVFVLVALFGAPCALILAECVRDSSLFAVHPAMNALANLICTPAALYLMLERKRVRKRQTRVLLTKLHLALHVLAAVLMTVGGVAIFQVKKSFGKRHLTSIHSWAGLSMSLFFLLNILQGLLLTFEKKPSNWQWKDETHGLVGTIVYITSVVTMGYGLYSGSWGVDHFGVQRQQHLLILLGLAHVVMLGKAIVASRPAPSKAKSS</sequence>
<evidence type="ECO:0000256" key="4">
    <source>
        <dbReference type="ARBA" id="ARBA00022617"/>
    </source>
</evidence>
<keyword evidence="3" id="KW-0813">Transport</keyword>
<evidence type="ECO:0000256" key="5">
    <source>
        <dbReference type="ARBA" id="ARBA00022692"/>
    </source>
</evidence>
<name>A0A8K1CB04_PYTOL</name>
<feature type="transmembrane region" description="Helical" evidence="11">
    <location>
        <begin position="182"/>
        <end position="199"/>
    </location>
</feature>
<evidence type="ECO:0000313" key="13">
    <source>
        <dbReference type="EMBL" id="TMW59378.1"/>
    </source>
</evidence>
<evidence type="ECO:0000256" key="2">
    <source>
        <dbReference type="ARBA" id="ARBA00004141"/>
    </source>
</evidence>
<dbReference type="Pfam" id="PF03188">
    <property type="entry name" value="Cytochrom_B561"/>
    <property type="match status" value="1"/>
</dbReference>
<dbReference type="InterPro" id="IPR045150">
    <property type="entry name" value="CYB561D1/2"/>
</dbReference>
<comment type="caution">
    <text evidence="13">The sequence shown here is derived from an EMBL/GenBank/DDBJ whole genome shotgun (WGS) entry which is preliminary data.</text>
</comment>
<feature type="transmembrane region" description="Helical" evidence="11">
    <location>
        <begin position="34"/>
        <end position="54"/>
    </location>
</feature>
<protein>
    <recommendedName>
        <fullName evidence="12">Cytochrome b561 domain-containing protein</fullName>
    </recommendedName>
</protein>
<dbReference type="OrthoDB" id="166846at2759"/>
<feature type="domain" description="Cytochrome b561" evidence="12">
    <location>
        <begin position="1"/>
        <end position="202"/>
    </location>
</feature>
<keyword evidence="4" id="KW-0349">Heme</keyword>
<dbReference type="GO" id="GO:0046872">
    <property type="term" value="F:metal ion binding"/>
    <property type="evidence" value="ECO:0007669"/>
    <property type="project" value="UniProtKB-KW"/>
</dbReference>
<keyword evidence="6" id="KW-0479">Metal-binding</keyword>